<dbReference type="EMBL" id="QWEX01000002">
    <property type="protein sequence ID" value="RXV69909.1"/>
    <property type="molecule type" value="Genomic_DNA"/>
</dbReference>
<feature type="transmembrane region" description="Helical" evidence="1">
    <location>
        <begin position="172"/>
        <end position="188"/>
    </location>
</feature>
<proteinExistence type="predicted"/>
<feature type="transmembrane region" description="Helical" evidence="1">
    <location>
        <begin position="112"/>
        <end position="133"/>
    </location>
</feature>
<dbReference type="AlphaFoldDB" id="A0A4Q2AJB6"/>
<gene>
    <name evidence="2" type="ORF">D1006_24145</name>
</gene>
<reference evidence="2 3" key="1">
    <citation type="submission" date="2018-08" db="EMBL/GenBank/DDBJ databases">
        <title>Mountain-cultivated ginseng endophyte, Burkholderia stabilis and its activity against ginseng root rot disease.</title>
        <authorList>
            <person name="Tapan Kumar M."/>
            <person name="Bae H."/>
            <person name="Shanmugam G."/>
            <person name="Jeon J."/>
        </authorList>
    </citation>
    <scope>NUCLEOTIDE SEQUENCE [LARGE SCALE GENOMIC DNA]</scope>
    <source>
        <strain evidence="2 3">EB159</strain>
    </source>
</reference>
<protein>
    <submittedName>
        <fullName evidence="2">Uncharacterized protein</fullName>
    </submittedName>
</protein>
<feature type="transmembrane region" description="Helical" evidence="1">
    <location>
        <begin position="85"/>
        <end position="106"/>
    </location>
</feature>
<feature type="transmembrane region" description="Helical" evidence="1">
    <location>
        <begin position="200"/>
        <end position="222"/>
    </location>
</feature>
<dbReference type="OrthoDB" id="161727at2"/>
<name>A0A4Q2AJB6_9BURK</name>
<evidence type="ECO:0000313" key="3">
    <source>
        <dbReference type="Proteomes" id="UP000289650"/>
    </source>
</evidence>
<keyword evidence="1" id="KW-0812">Transmembrane</keyword>
<feature type="transmembrane region" description="Helical" evidence="1">
    <location>
        <begin position="145"/>
        <end position="166"/>
    </location>
</feature>
<feature type="transmembrane region" description="Helical" evidence="1">
    <location>
        <begin position="228"/>
        <end position="247"/>
    </location>
</feature>
<feature type="transmembrane region" description="Helical" evidence="1">
    <location>
        <begin position="55"/>
        <end position="78"/>
    </location>
</feature>
<dbReference type="RefSeq" id="WP_129515886.1">
    <property type="nucleotide sequence ID" value="NZ_QWEX01000002.1"/>
</dbReference>
<keyword evidence="1" id="KW-1133">Transmembrane helix</keyword>
<feature type="transmembrane region" description="Helical" evidence="1">
    <location>
        <begin position="29"/>
        <end position="49"/>
    </location>
</feature>
<sequence length="258" mass="26705">MDHLVFKLVATPLLLAAATLAARRWGEAIGGLLVGLPLTSGPVSVFLALEHGPAFAAHATAGSLVATTGQAAFCVAYCRLAQRGWPAALAGASAAFAVVAFLLQASGLPETGLFLIAILAVALVLSVVPAAEVRAARLDPPRWDLPLRMALIAGLVVGVTMIAPYVGPETSGVLASFPFMVIILAVFAHRMSGRAAAQQLIRGMATGLLSFAAFFHVLSLTLTRLSLLQAYGVAIVCTLAIQAVSLYRMRVPVAVPTE</sequence>
<feature type="transmembrane region" description="Helical" evidence="1">
    <location>
        <begin position="6"/>
        <end position="22"/>
    </location>
</feature>
<evidence type="ECO:0000313" key="2">
    <source>
        <dbReference type="EMBL" id="RXV69909.1"/>
    </source>
</evidence>
<accession>A0A4Q2AJB6</accession>
<evidence type="ECO:0000256" key="1">
    <source>
        <dbReference type="SAM" id="Phobius"/>
    </source>
</evidence>
<comment type="caution">
    <text evidence="2">The sequence shown here is derived from an EMBL/GenBank/DDBJ whole genome shotgun (WGS) entry which is preliminary data.</text>
</comment>
<keyword evidence="1" id="KW-0472">Membrane</keyword>
<organism evidence="2 3">
    <name type="scientific">Burkholderia stabilis</name>
    <dbReference type="NCBI Taxonomy" id="95485"/>
    <lineage>
        <taxon>Bacteria</taxon>
        <taxon>Pseudomonadati</taxon>
        <taxon>Pseudomonadota</taxon>
        <taxon>Betaproteobacteria</taxon>
        <taxon>Burkholderiales</taxon>
        <taxon>Burkholderiaceae</taxon>
        <taxon>Burkholderia</taxon>
        <taxon>Burkholderia cepacia complex</taxon>
    </lineage>
</organism>
<dbReference type="Proteomes" id="UP000289650">
    <property type="component" value="Unassembled WGS sequence"/>
</dbReference>